<proteinExistence type="predicted"/>
<evidence type="ECO:0000256" key="1">
    <source>
        <dbReference type="SAM" id="MobiDB-lite"/>
    </source>
</evidence>
<feature type="compositionally biased region" description="Acidic residues" evidence="1">
    <location>
        <begin position="27"/>
        <end position="37"/>
    </location>
</feature>
<evidence type="ECO:0000313" key="2">
    <source>
        <dbReference type="EMBL" id="ORY46956.1"/>
    </source>
</evidence>
<accession>A0A1Y2CJ31</accession>
<name>A0A1Y2CJ31_9FUNG</name>
<dbReference type="EMBL" id="MCGO01000015">
    <property type="protein sequence ID" value="ORY46956.1"/>
    <property type="molecule type" value="Genomic_DNA"/>
</dbReference>
<comment type="caution">
    <text evidence="2">The sequence shown here is derived from an EMBL/GenBank/DDBJ whole genome shotgun (WGS) entry which is preliminary data.</text>
</comment>
<feature type="region of interest" description="Disordered" evidence="1">
    <location>
        <begin position="27"/>
        <end position="48"/>
    </location>
</feature>
<dbReference type="AlphaFoldDB" id="A0A1Y2CJ31"/>
<keyword evidence="3" id="KW-1185">Reference proteome</keyword>
<dbReference type="OrthoDB" id="10590781at2759"/>
<gene>
    <name evidence="2" type="ORF">BCR33DRAFT_113940</name>
</gene>
<organism evidence="2 3">
    <name type="scientific">Rhizoclosmatium globosum</name>
    <dbReference type="NCBI Taxonomy" id="329046"/>
    <lineage>
        <taxon>Eukaryota</taxon>
        <taxon>Fungi</taxon>
        <taxon>Fungi incertae sedis</taxon>
        <taxon>Chytridiomycota</taxon>
        <taxon>Chytridiomycota incertae sedis</taxon>
        <taxon>Chytridiomycetes</taxon>
        <taxon>Chytridiales</taxon>
        <taxon>Chytriomycetaceae</taxon>
        <taxon>Rhizoclosmatium</taxon>
    </lineage>
</organism>
<dbReference type="Proteomes" id="UP000193642">
    <property type="component" value="Unassembled WGS sequence"/>
</dbReference>
<reference evidence="2 3" key="1">
    <citation type="submission" date="2016-07" db="EMBL/GenBank/DDBJ databases">
        <title>Pervasive Adenine N6-methylation of Active Genes in Fungi.</title>
        <authorList>
            <consortium name="DOE Joint Genome Institute"/>
            <person name="Mondo S.J."/>
            <person name="Dannebaum R.O."/>
            <person name="Kuo R.C."/>
            <person name="Labutti K."/>
            <person name="Haridas S."/>
            <person name="Kuo A."/>
            <person name="Salamov A."/>
            <person name="Ahrendt S.R."/>
            <person name="Lipzen A."/>
            <person name="Sullivan W."/>
            <person name="Andreopoulos W.B."/>
            <person name="Clum A."/>
            <person name="Lindquist E."/>
            <person name="Daum C."/>
            <person name="Ramamoorthy G.K."/>
            <person name="Gryganskyi A."/>
            <person name="Culley D."/>
            <person name="Magnuson J.K."/>
            <person name="James T.Y."/>
            <person name="O'Malley M.A."/>
            <person name="Stajich J.E."/>
            <person name="Spatafora J.W."/>
            <person name="Visel A."/>
            <person name="Grigoriev I.V."/>
        </authorList>
    </citation>
    <scope>NUCLEOTIDE SEQUENCE [LARGE SCALE GENOMIC DNA]</scope>
    <source>
        <strain evidence="2 3">JEL800</strain>
    </source>
</reference>
<sequence>MATQYFTPTATVDVTVQNSEDIGEPYEVIEDSEDDEGSPLQDDTTKANAISPIEDESAGQDEQKRLTELKTSLMILTTIMRARKLLHQLQATFLKHNLNLISLLKTKMTRMKLNPIFPPPKPSPQHIIIRPTKETELNPDLPYLRRKLDGSFHIHPTLTPLPPSTQTS</sequence>
<protein>
    <submittedName>
        <fullName evidence="2">Uncharacterized protein</fullName>
    </submittedName>
</protein>
<evidence type="ECO:0000313" key="3">
    <source>
        <dbReference type="Proteomes" id="UP000193642"/>
    </source>
</evidence>